<organism evidence="1 3">
    <name type="scientific">Candidatus Cryosericum odellii</name>
    <dbReference type="NCBI Taxonomy" id="2290917"/>
    <lineage>
        <taxon>Bacteria</taxon>
        <taxon>Pseudomonadati</taxon>
        <taxon>Caldisericota/Cryosericota group</taxon>
        <taxon>Candidatus Cryosericota</taxon>
        <taxon>Candidatus Cryosericia</taxon>
        <taxon>Candidatus Cryosericales</taxon>
        <taxon>Candidatus Cryosericaceae</taxon>
        <taxon>Candidatus Cryosericum</taxon>
    </lineage>
</organism>
<reference evidence="3 4" key="1">
    <citation type="submission" date="2018-09" db="EMBL/GenBank/DDBJ databases">
        <title>Discovery and Ecogenomic Context for Candidatus Cryosericales, a Global Caldiserica Order Active in Thawing Permafrost.</title>
        <authorList>
            <person name="Martinez M.A."/>
            <person name="Woodcroft B.J."/>
            <person name="Ignacio Espinoza J.C."/>
            <person name="Zayed A."/>
            <person name="Singleton C.M."/>
            <person name="Boyd J."/>
            <person name="Li Y.-F."/>
            <person name="Purvine S."/>
            <person name="Maughan H."/>
            <person name="Hodgkins S.B."/>
            <person name="Anderson D."/>
            <person name="Sederholm M."/>
            <person name="Temperton B."/>
            <person name="Saleska S.R."/>
            <person name="Tyson G.W."/>
            <person name="Rich V.I."/>
        </authorList>
    </citation>
    <scope>NUCLEOTIDE SEQUENCE [LARGE SCALE GENOMIC DNA]</scope>
    <source>
        <strain evidence="2 4">SMC5</strain>
        <strain evidence="1 3">SMC6</strain>
    </source>
</reference>
<dbReference type="EMBL" id="QXIU01000120">
    <property type="protein sequence ID" value="RIE11273.1"/>
    <property type="molecule type" value="Genomic_DNA"/>
</dbReference>
<name>A0A398DAR2_9BACT</name>
<evidence type="ECO:0008006" key="5">
    <source>
        <dbReference type="Google" id="ProtNLM"/>
    </source>
</evidence>
<dbReference type="Gene3D" id="1.25.40.10">
    <property type="entry name" value="Tetratricopeptide repeat domain"/>
    <property type="match status" value="1"/>
</dbReference>
<keyword evidence="3" id="KW-1185">Reference proteome</keyword>
<proteinExistence type="predicted"/>
<evidence type="ECO:0000313" key="2">
    <source>
        <dbReference type="EMBL" id="RIE11273.1"/>
    </source>
</evidence>
<dbReference type="Proteomes" id="UP000266260">
    <property type="component" value="Unassembled WGS sequence"/>
</dbReference>
<accession>A0A398D9M4</accession>
<dbReference type="OrthoDB" id="7849865at2"/>
<dbReference type="AlphaFoldDB" id="A0A398DAR2"/>
<comment type="caution">
    <text evidence="1">The sequence shown here is derived from an EMBL/GenBank/DDBJ whole genome shotgun (WGS) entry which is preliminary data.</text>
</comment>
<dbReference type="Proteomes" id="UP000266489">
    <property type="component" value="Unassembled WGS sequence"/>
</dbReference>
<dbReference type="RefSeq" id="WP_119119866.1">
    <property type="nucleotide sequence ID" value="NZ_QXIT01000078.1"/>
</dbReference>
<evidence type="ECO:0000313" key="4">
    <source>
        <dbReference type="Proteomes" id="UP000266489"/>
    </source>
</evidence>
<sequence length="160" mass="17818">MDDERLYTLDEAHGEFASQLNGEVWELLDTTDRSSADDECMLYAAWASAYHWLQAGTAVHHQRAEWMLSRVYTVLGDAPAAIAHARRCLELTETSPGEMAPFDLAYACEAIARANALAGNEPEATRYLELAREAGTRITNTEDRQIFEGDLNSGNWYGIS</sequence>
<protein>
    <recommendedName>
        <fullName evidence="5">Tetratricopeptide repeat protein</fullName>
    </recommendedName>
</protein>
<gene>
    <name evidence="2" type="ORF">SMC5_05115</name>
    <name evidence="1" type="ORF">SMC6_04265</name>
</gene>
<dbReference type="EMBL" id="QXIT01000078">
    <property type="protein sequence ID" value="RIE08361.1"/>
    <property type="molecule type" value="Genomic_DNA"/>
</dbReference>
<evidence type="ECO:0000313" key="1">
    <source>
        <dbReference type="EMBL" id="RIE08361.1"/>
    </source>
</evidence>
<accession>A0A398DAR2</accession>
<dbReference type="InterPro" id="IPR011990">
    <property type="entry name" value="TPR-like_helical_dom_sf"/>
</dbReference>
<evidence type="ECO:0000313" key="3">
    <source>
        <dbReference type="Proteomes" id="UP000266260"/>
    </source>
</evidence>
<dbReference type="SUPFAM" id="SSF48452">
    <property type="entry name" value="TPR-like"/>
    <property type="match status" value="1"/>
</dbReference>